<dbReference type="InterPro" id="IPR040151">
    <property type="entry name" value="Gfd2/YDR514C-like"/>
</dbReference>
<dbReference type="GeneID" id="30997426"/>
<dbReference type="GO" id="GO:0003676">
    <property type="term" value="F:nucleic acid binding"/>
    <property type="evidence" value="ECO:0007669"/>
    <property type="project" value="InterPro"/>
</dbReference>
<feature type="domain" description="Gfd2/YDR514C-like C-terminal" evidence="2">
    <location>
        <begin position="117"/>
        <end position="282"/>
    </location>
</feature>
<gene>
    <name evidence="3" type="ORF">HYPBUDRAFT_177541</name>
</gene>
<reference evidence="4" key="1">
    <citation type="submission" date="2016-05" db="EMBL/GenBank/DDBJ databases">
        <title>Comparative genomics of biotechnologically important yeasts.</title>
        <authorList>
            <consortium name="DOE Joint Genome Institute"/>
            <person name="Riley R."/>
            <person name="Haridas S."/>
            <person name="Wolfe K.H."/>
            <person name="Lopes M.R."/>
            <person name="Hittinger C.T."/>
            <person name="Goker M."/>
            <person name="Salamov A."/>
            <person name="Wisecaver J."/>
            <person name="Long T.M."/>
            <person name="Aerts A.L."/>
            <person name="Barry K."/>
            <person name="Choi C."/>
            <person name="Clum A."/>
            <person name="Coughlan A.Y."/>
            <person name="Deshpande S."/>
            <person name="Douglass A.P."/>
            <person name="Hanson S.J."/>
            <person name="Klenk H.-P."/>
            <person name="Labutti K."/>
            <person name="Lapidus A."/>
            <person name="Lindquist E."/>
            <person name="Lipzen A."/>
            <person name="Meier-Kolthoff J.P."/>
            <person name="Ohm R.A."/>
            <person name="Otillar R.P."/>
            <person name="Pangilinan J."/>
            <person name="Peng Y."/>
            <person name="Rokas A."/>
            <person name="Rosa C.A."/>
            <person name="Scheuner C."/>
            <person name="Sibirny A.A."/>
            <person name="Slot J.C."/>
            <person name="Stielow J.B."/>
            <person name="Sun H."/>
            <person name="Kurtzman C.P."/>
            <person name="Blackwell M."/>
            <person name="Grigoriev I.V."/>
            <person name="Jeffries T.W."/>
        </authorList>
    </citation>
    <scope>NUCLEOTIDE SEQUENCE [LARGE SCALE GENOMIC DNA]</scope>
    <source>
        <strain evidence="4">NRRL Y-1933</strain>
    </source>
</reference>
<accession>A0A1E4RSC5</accession>
<dbReference type="PANTHER" id="PTHR28083:SF1">
    <property type="entry name" value="GOOD FOR FULL DBP5 ACTIVITY PROTEIN 2"/>
    <property type="match status" value="1"/>
</dbReference>
<dbReference type="InterPro" id="IPR048519">
    <property type="entry name" value="Gfd2/YDR514C-like_C"/>
</dbReference>
<dbReference type="InterPro" id="IPR036397">
    <property type="entry name" value="RNaseH_sf"/>
</dbReference>
<dbReference type="GO" id="GO:0005634">
    <property type="term" value="C:nucleus"/>
    <property type="evidence" value="ECO:0007669"/>
    <property type="project" value="TreeGrafter"/>
</dbReference>
<evidence type="ECO:0000259" key="2">
    <source>
        <dbReference type="Pfam" id="PF21762"/>
    </source>
</evidence>
<feature type="region of interest" description="Disordered" evidence="1">
    <location>
        <begin position="303"/>
        <end position="326"/>
    </location>
</feature>
<dbReference type="SUPFAM" id="SSF53098">
    <property type="entry name" value="Ribonuclease H-like"/>
    <property type="match status" value="1"/>
</dbReference>
<sequence length="350" mass="39516">MFRLLSRRVDFLGICQPKKLGLGSLQSIIAIRGQTIRSSSTSVSERNPSLITPETQGESVGGTTFSGSEASDAVLDSYYESTLGNYFDNTKFEFRKDSHVESLKSAMKYVYLRQHPLVSFDVEAFERNPKIITEIGVSIYDPAALKASIYPNMKTIHLIIKENMKFTNGTFVADNKHNFMGGRSYVMPLKNVKEFLNRLFHDYLKAKPGVLIGHGIEGDIKWLQLVNVEIDQNAPRVDTLKLHNISRSNAGNLLAALKMMNIPQAYLHNAGNDAYYTLLLALSYCDPLVRKKLELDIFKTNPKKSPADKRRIKTRSSTTTEKKEALDPEALFMEFKHSHNYSDQPQLPCN</sequence>
<organism evidence="3 4">
    <name type="scientific">Hyphopichia burtonii NRRL Y-1933</name>
    <dbReference type="NCBI Taxonomy" id="984485"/>
    <lineage>
        <taxon>Eukaryota</taxon>
        <taxon>Fungi</taxon>
        <taxon>Dikarya</taxon>
        <taxon>Ascomycota</taxon>
        <taxon>Saccharomycotina</taxon>
        <taxon>Pichiomycetes</taxon>
        <taxon>Debaryomycetaceae</taxon>
        <taxon>Hyphopichia</taxon>
    </lineage>
</organism>
<evidence type="ECO:0000313" key="3">
    <source>
        <dbReference type="EMBL" id="ODV69975.1"/>
    </source>
</evidence>
<evidence type="ECO:0000313" key="4">
    <source>
        <dbReference type="Proteomes" id="UP000095085"/>
    </source>
</evidence>
<dbReference type="PANTHER" id="PTHR28083">
    <property type="entry name" value="GOOD FOR FULL DBP5 ACTIVITY PROTEIN 2"/>
    <property type="match status" value="1"/>
</dbReference>
<proteinExistence type="predicted"/>
<dbReference type="Pfam" id="PF21762">
    <property type="entry name" value="DEDDh_C"/>
    <property type="match status" value="1"/>
</dbReference>
<evidence type="ECO:0000256" key="1">
    <source>
        <dbReference type="SAM" id="MobiDB-lite"/>
    </source>
</evidence>
<dbReference type="STRING" id="984485.A0A1E4RSC5"/>
<dbReference type="RefSeq" id="XP_020079042.1">
    <property type="nucleotide sequence ID" value="XM_020222877.1"/>
</dbReference>
<dbReference type="OrthoDB" id="5953249at2759"/>
<dbReference type="EMBL" id="KV454538">
    <property type="protein sequence ID" value="ODV69975.1"/>
    <property type="molecule type" value="Genomic_DNA"/>
</dbReference>
<protein>
    <recommendedName>
        <fullName evidence="2">Gfd2/YDR514C-like C-terminal domain-containing protein</fullName>
    </recommendedName>
</protein>
<dbReference type="Proteomes" id="UP000095085">
    <property type="component" value="Unassembled WGS sequence"/>
</dbReference>
<feature type="region of interest" description="Disordered" evidence="1">
    <location>
        <begin position="41"/>
        <end position="63"/>
    </location>
</feature>
<name>A0A1E4RSC5_9ASCO</name>
<dbReference type="AlphaFoldDB" id="A0A1E4RSC5"/>
<dbReference type="InterPro" id="IPR012337">
    <property type="entry name" value="RNaseH-like_sf"/>
</dbReference>
<keyword evidence="4" id="KW-1185">Reference proteome</keyword>
<dbReference type="Gene3D" id="3.30.420.10">
    <property type="entry name" value="Ribonuclease H-like superfamily/Ribonuclease H"/>
    <property type="match status" value="1"/>
</dbReference>